<accession>A0A0W1R5T1</accession>
<evidence type="ECO:0000313" key="3">
    <source>
        <dbReference type="EMBL" id="KTG08466.1"/>
    </source>
</evidence>
<dbReference type="EMBL" id="LOPU01000030">
    <property type="protein sequence ID" value="KTG08466.1"/>
    <property type="molecule type" value="Genomic_DNA"/>
</dbReference>
<dbReference type="GO" id="GO:0008410">
    <property type="term" value="F:CoA-transferase activity"/>
    <property type="evidence" value="ECO:0007669"/>
    <property type="project" value="TreeGrafter"/>
</dbReference>
<sequence length="408" mass="44499">MTGEARHAETDTGPLDGVTVLDASRVLVGPFCTMQLGDLGADVIKIERPGSGDQTRGWHPPTYGDSEESAYYLSVNRNKRSLTLDLGSEEGRDVFRTLAGEADVVVSNFRVGKMADWGLDYQTLREENPGLVYCALSGYGEWGPDRDRPAYDLIMQAEGGLMSITGEEDGAPVRVGVAIADIGAGMYATQAILAALFERELGDGTGQKVDISLLDGQVAWMSYMASYYFATDVPPGRMGSKHPTIAPYQAFPTDDGYVVVAVPSPNLWATFCAAIDREDLVDDERFADNAARVDHRDELDAILEAEFEAYSTEELLALFDEFGVPASDVKNIEDVFENPQVRARGMRQSVTHPTAGEVDMAGSPMHLSKTPASIRQHPPLLGEHTVEVLREFGYSDEEILRFDDDGVV</sequence>
<dbReference type="SUPFAM" id="SSF89796">
    <property type="entry name" value="CoA-transferase family III (CaiB/BaiF)"/>
    <property type="match status" value="1"/>
</dbReference>
<keyword evidence="4" id="KW-1185">Reference proteome</keyword>
<reference evidence="3 4" key="1">
    <citation type="submission" date="2015-12" db="EMBL/GenBank/DDBJ databases">
        <title>Haloprofundus marisrubri gen. nov., sp. nov., an extremely halophilic archaeon isolated from the Discovery deep brine-seawater interface in the Red Sea.</title>
        <authorList>
            <person name="Zhang G."/>
            <person name="Stingl U."/>
            <person name="Rashid M."/>
        </authorList>
    </citation>
    <scope>NUCLEOTIDE SEQUENCE [LARGE SCALE GENOMIC DNA]</scope>
    <source>
        <strain evidence="3 4">SB9</strain>
    </source>
</reference>
<gene>
    <name evidence="3" type="ORF">AUR64_17435</name>
</gene>
<organism evidence="3 4">
    <name type="scientific">Haloprofundus marisrubri</name>
    <dbReference type="NCBI Taxonomy" id="1514971"/>
    <lineage>
        <taxon>Archaea</taxon>
        <taxon>Methanobacteriati</taxon>
        <taxon>Methanobacteriota</taxon>
        <taxon>Stenosarchaea group</taxon>
        <taxon>Halobacteria</taxon>
        <taxon>Halobacteriales</taxon>
        <taxon>Haloferacaceae</taxon>
        <taxon>Haloprofundus</taxon>
    </lineage>
</organism>
<dbReference type="Proteomes" id="UP000054387">
    <property type="component" value="Unassembled WGS sequence"/>
</dbReference>
<dbReference type="PANTHER" id="PTHR48207">
    <property type="entry name" value="SUCCINATE--HYDROXYMETHYLGLUTARATE COA-TRANSFERASE"/>
    <property type="match status" value="1"/>
</dbReference>
<dbReference type="Gene3D" id="3.40.50.10540">
    <property type="entry name" value="Crotonobetainyl-coa:carnitine coa-transferase, domain 1"/>
    <property type="match status" value="1"/>
</dbReference>
<dbReference type="OrthoDB" id="28444at2157"/>
<dbReference type="InterPro" id="IPR044855">
    <property type="entry name" value="CoA-Trfase_III_dom3_sf"/>
</dbReference>
<evidence type="ECO:0000313" key="4">
    <source>
        <dbReference type="Proteomes" id="UP000054387"/>
    </source>
</evidence>
<dbReference type="Gene3D" id="3.30.1540.10">
    <property type="entry name" value="formyl-coa transferase, domain 3"/>
    <property type="match status" value="1"/>
</dbReference>
<protein>
    <submittedName>
        <fullName evidence="3">Formyl-CoA transferase</fullName>
    </submittedName>
</protein>
<dbReference type="InterPro" id="IPR023606">
    <property type="entry name" value="CoA-Trfase_III_dom_1_sf"/>
</dbReference>
<proteinExistence type="predicted"/>
<evidence type="ECO:0000256" key="2">
    <source>
        <dbReference type="SAM" id="MobiDB-lite"/>
    </source>
</evidence>
<dbReference type="STRING" id="1514971.AUR64_17435"/>
<evidence type="ECO:0000256" key="1">
    <source>
        <dbReference type="ARBA" id="ARBA00022679"/>
    </source>
</evidence>
<dbReference type="RefSeq" id="WP_058582750.1">
    <property type="nucleotide sequence ID" value="NZ_LOPU01000030.1"/>
</dbReference>
<dbReference type="AlphaFoldDB" id="A0A0W1R5T1"/>
<comment type="caution">
    <text evidence="3">The sequence shown here is derived from an EMBL/GenBank/DDBJ whole genome shotgun (WGS) entry which is preliminary data.</text>
</comment>
<dbReference type="InterPro" id="IPR050483">
    <property type="entry name" value="CoA-transferase_III_domain"/>
</dbReference>
<keyword evidence="1 3" id="KW-0808">Transferase</keyword>
<dbReference type="Pfam" id="PF02515">
    <property type="entry name" value="CoA_transf_3"/>
    <property type="match status" value="1"/>
</dbReference>
<dbReference type="PANTHER" id="PTHR48207:SF3">
    <property type="entry name" value="SUCCINATE--HYDROXYMETHYLGLUTARATE COA-TRANSFERASE"/>
    <property type="match status" value="1"/>
</dbReference>
<feature type="region of interest" description="Disordered" evidence="2">
    <location>
        <begin position="355"/>
        <end position="377"/>
    </location>
</feature>
<dbReference type="InterPro" id="IPR003673">
    <property type="entry name" value="CoA-Trfase_fam_III"/>
</dbReference>
<name>A0A0W1R5T1_9EURY</name>